<dbReference type="PANTHER" id="PTHR12716">
    <property type="entry name" value="TRANSCRIPTION INITIATION FACTOR IIE, BETA SUBUNIT"/>
    <property type="match status" value="1"/>
</dbReference>
<evidence type="ECO:0000256" key="1">
    <source>
        <dbReference type="SAM" id="MobiDB-lite"/>
    </source>
</evidence>
<keyword evidence="3" id="KW-1185">Reference proteome</keyword>
<accession>A0A427YKF6</accession>
<dbReference type="GO" id="GO:0001097">
    <property type="term" value="F:TFIIH-class transcription factor complex binding"/>
    <property type="evidence" value="ECO:0007669"/>
    <property type="project" value="TreeGrafter"/>
</dbReference>
<dbReference type="InterPro" id="IPR016656">
    <property type="entry name" value="TFIIE-bsu"/>
</dbReference>
<dbReference type="Proteomes" id="UP000279259">
    <property type="component" value="Unassembled WGS sequence"/>
</dbReference>
<evidence type="ECO:0000313" key="2">
    <source>
        <dbReference type="EMBL" id="RSH91541.1"/>
    </source>
</evidence>
<protein>
    <recommendedName>
        <fullName evidence="4">TFA2 Winged helix domain-containing protein</fullName>
    </recommendedName>
</protein>
<dbReference type="EMBL" id="RSCD01000008">
    <property type="protein sequence ID" value="RSH91541.1"/>
    <property type="molecule type" value="Genomic_DNA"/>
</dbReference>
<dbReference type="PANTHER" id="PTHR12716:SF8">
    <property type="entry name" value="TRANSCRIPTION INITIATION FACTOR IIE SUBUNIT BETA"/>
    <property type="match status" value="1"/>
</dbReference>
<dbReference type="GO" id="GO:0005673">
    <property type="term" value="C:transcription factor TFIIE complex"/>
    <property type="evidence" value="ECO:0007669"/>
    <property type="project" value="InterPro"/>
</dbReference>
<gene>
    <name evidence="2" type="ORF">EHS25_009840</name>
</gene>
<organism evidence="2 3">
    <name type="scientific">Saitozyma podzolica</name>
    <dbReference type="NCBI Taxonomy" id="1890683"/>
    <lineage>
        <taxon>Eukaryota</taxon>
        <taxon>Fungi</taxon>
        <taxon>Dikarya</taxon>
        <taxon>Basidiomycota</taxon>
        <taxon>Agaricomycotina</taxon>
        <taxon>Tremellomycetes</taxon>
        <taxon>Tremellales</taxon>
        <taxon>Trimorphomycetaceae</taxon>
        <taxon>Saitozyma</taxon>
    </lineage>
</organism>
<reference evidence="2 3" key="1">
    <citation type="submission" date="2018-11" db="EMBL/GenBank/DDBJ databases">
        <title>Genome sequence of Saitozyma podzolica DSM 27192.</title>
        <authorList>
            <person name="Aliyu H."/>
            <person name="Gorte O."/>
            <person name="Ochsenreither K."/>
        </authorList>
    </citation>
    <scope>NUCLEOTIDE SEQUENCE [LARGE SCALE GENOMIC DNA]</scope>
    <source>
        <strain evidence="2 3">DSM 27192</strain>
    </source>
</reference>
<evidence type="ECO:0000313" key="3">
    <source>
        <dbReference type="Proteomes" id="UP000279259"/>
    </source>
</evidence>
<dbReference type="STRING" id="1890683.A0A427YKF6"/>
<name>A0A427YKF6_9TREE</name>
<dbReference type="OrthoDB" id="3907302at2759"/>
<dbReference type="GO" id="GO:0006367">
    <property type="term" value="P:transcription initiation at RNA polymerase II promoter"/>
    <property type="evidence" value="ECO:0007669"/>
    <property type="project" value="InterPro"/>
</dbReference>
<evidence type="ECO:0008006" key="4">
    <source>
        <dbReference type="Google" id="ProtNLM"/>
    </source>
</evidence>
<proteinExistence type="predicted"/>
<comment type="caution">
    <text evidence="2">The sequence shown here is derived from an EMBL/GenBank/DDBJ whole genome shotgun (WGS) entry which is preliminary data.</text>
</comment>
<feature type="region of interest" description="Disordered" evidence="1">
    <location>
        <begin position="155"/>
        <end position="176"/>
    </location>
</feature>
<dbReference type="AlphaFoldDB" id="A0A427YKF6"/>
<sequence>MNWGDAFFYIQEACPGMEPGSVLEMLKGLERVRFNEANQVFEYIPELTITSTTQLASHIRLRSTPTVGLPVRPLREAVQPPQLANPWLEELETGGSVLIMRTLGPFRETALPLWEGRMRMGWASMMFVFSWADVPIAETDDIGKLLADEELSASSAVPPAPKITPSGPVKKKKKSTRALKITNTHMKALGIDFSKDYEQSS</sequence>